<dbReference type="PANTHER" id="PTHR43081:SF19">
    <property type="entry name" value="PH-SENSITIVE ADENYLATE CYCLASE RV1264"/>
    <property type="match status" value="1"/>
</dbReference>
<dbReference type="eggNOG" id="COG2114">
    <property type="taxonomic scope" value="Bacteria"/>
</dbReference>
<dbReference type="EMBL" id="CP000245">
    <property type="protein sequence ID" value="AEG91625.1"/>
    <property type="molecule type" value="Genomic_DNA"/>
</dbReference>
<dbReference type="STRING" id="365046.Rta_05485"/>
<evidence type="ECO:0000313" key="3">
    <source>
        <dbReference type="Proteomes" id="UP000008385"/>
    </source>
</evidence>
<reference evidence="3" key="1">
    <citation type="submission" date="2006-01" db="EMBL/GenBank/DDBJ databases">
        <title>Genome of the cyst-dividing bacterium Ramlibacter tataouinensis.</title>
        <authorList>
            <person name="Barakat M."/>
            <person name="Ortet P."/>
            <person name="De Luca G."/>
            <person name="Jourlin-Castelli C."/>
            <person name="Ansaldi M."/>
            <person name="Py B."/>
            <person name="Fichant G."/>
            <person name="Coutinho P."/>
            <person name="Voulhoux R."/>
            <person name="Bastien O."/>
            <person name="Roy S."/>
            <person name="Marechal E."/>
            <person name="Henrissat B."/>
            <person name="Quentin Y."/>
            <person name="Noirot P."/>
            <person name="Filloux A."/>
            <person name="Mejean V."/>
            <person name="DuBow M."/>
            <person name="Barras F."/>
            <person name="Heulin T."/>
        </authorList>
    </citation>
    <scope>NUCLEOTIDE SEQUENCE [LARGE SCALE GENOMIC DNA]</scope>
    <source>
        <strain evidence="3">ATCC BAA-407 / DSM 14655 / LMG 21543 / TTB310</strain>
    </source>
</reference>
<dbReference type="GO" id="GO:0035556">
    <property type="term" value="P:intracellular signal transduction"/>
    <property type="evidence" value="ECO:0007669"/>
    <property type="project" value="InterPro"/>
</dbReference>
<dbReference type="OrthoDB" id="1971692at2"/>
<dbReference type="Proteomes" id="UP000008385">
    <property type="component" value="Chromosome"/>
</dbReference>
<dbReference type="PATRIC" id="fig|365046.3.peg.562"/>
<feature type="domain" description="Guanylate cyclase" evidence="1">
    <location>
        <begin position="19"/>
        <end position="134"/>
    </location>
</feature>
<dbReference type="InterPro" id="IPR050697">
    <property type="entry name" value="Adenylyl/Guanylyl_Cyclase_3/4"/>
</dbReference>
<dbReference type="InterPro" id="IPR029787">
    <property type="entry name" value="Nucleotide_cyclase"/>
</dbReference>
<dbReference type="GO" id="GO:0004016">
    <property type="term" value="F:adenylate cyclase activity"/>
    <property type="evidence" value="ECO:0007669"/>
    <property type="project" value="UniProtKB-ARBA"/>
</dbReference>
<sequence length="194" mass="21046">MPPAQPPSVLESLARRHGVLMVMDVVESVRLMEEDEGGFVRRWRRLVEQTEQQVLPVHGGRIVKSLGDGLMLEFGDARQCVGAAFGIQQAAQDLNRPLEAAHHLCLRMGAHVTDYLCDRFDIYGSGVNLTARIAGLAGIDQLLVSAGLRDQLTAGLHADVEDLGECWLKHVRNTIRLFRVSAPGSATSAPAASS</sequence>
<evidence type="ECO:0000313" key="2">
    <source>
        <dbReference type="EMBL" id="AEG91625.1"/>
    </source>
</evidence>
<reference evidence="2 3" key="2">
    <citation type="journal article" date="2011" name="PLoS ONE">
        <title>The Cyst-Dividing Bacterium Ramlibacter tataouinensis TTB310 Genome Reveals a Well-Stocked Toolbox for Adaptation to a Desert Environment.</title>
        <authorList>
            <person name="De Luca G."/>
            <person name="Barakat M."/>
            <person name="Ortet P."/>
            <person name="Fochesato S."/>
            <person name="Jourlin-Castelli C."/>
            <person name="Ansaldi M."/>
            <person name="Py B."/>
            <person name="Fichant G."/>
            <person name="Coutinho P.M."/>
            <person name="Voulhoux R."/>
            <person name="Bastien O."/>
            <person name="Marechal E."/>
            <person name="Henrissat B."/>
            <person name="Quentin Y."/>
            <person name="Noirot P."/>
            <person name="Filloux A."/>
            <person name="Mejean V."/>
            <person name="Dubow M.S."/>
            <person name="Barras F."/>
            <person name="Barbe V."/>
            <person name="Weissenbach J."/>
            <person name="Mihalcescu I."/>
            <person name="Vermeglio A."/>
            <person name="Achouak W."/>
            <person name="Heulin T."/>
        </authorList>
    </citation>
    <scope>NUCLEOTIDE SEQUENCE [LARGE SCALE GENOMIC DNA]</scope>
    <source>
        <strain evidence="3">ATCC BAA-407 / DSM 14655 / LMG 21543 / TTB310</strain>
    </source>
</reference>
<accession>F5XW55</accession>
<gene>
    <name evidence="2" type="ordered locus">Rta_05485</name>
</gene>
<proteinExistence type="predicted"/>
<dbReference type="Gene3D" id="3.30.70.1230">
    <property type="entry name" value="Nucleotide cyclase"/>
    <property type="match status" value="1"/>
</dbReference>
<organism evidence="2 3">
    <name type="scientific">Ramlibacter tataouinensis (strain ATCC BAA-407 / DSM 14655 / LMG 21543 / TTB310)</name>
    <dbReference type="NCBI Taxonomy" id="365046"/>
    <lineage>
        <taxon>Bacteria</taxon>
        <taxon>Pseudomonadati</taxon>
        <taxon>Pseudomonadota</taxon>
        <taxon>Betaproteobacteria</taxon>
        <taxon>Burkholderiales</taxon>
        <taxon>Comamonadaceae</taxon>
        <taxon>Ramlibacter</taxon>
    </lineage>
</organism>
<dbReference type="SUPFAM" id="SSF55073">
    <property type="entry name" value="Nucleotide cyclase"/>
    <property type="match status" value="1"/>
</dbReference>
<dbReference type="RefSeq" id="WP_013899858.1">
    <property type="nucleotide sequence ID" value="NC_015677.1"/>
</dbReference>
<dbReference type="PROSITE" id="PS50125">
    <property type="entry name" value="GUANYLATE_CYCLASE_2"/>
    <property type="match status" value="1"/>
</dbReference>
<keyword evidence="3" id="KW-1185">Reference proteome</keyword>
<dbReference type="InterPro" id="IPR001054">
    <property type="entry name" value="A/G_cyclase"/>
</dbReference>
<name>F5XW55_RAMTT</name>
<dbReference type="AlphaFoldDB" id="F5XW55"/>
<dbReference type="CDD" id="cd07302">
    <property type="entry name" value="CHD"/>
    <property type="match status" value="1"/>
</dbReference>
<dbReference type="HOGENOM" id="CLU_1401468_0_0_4"/>
<dbReference type="KEGG" id="rta:Rta_05485"/>
<dbReference type="PANTHER" id="PTHR43081">
    <property type="entry name" value="ADENYLATE CYCLASE, TERMINAL-DIFFERENTIATION SPECIFIC-RELATED"/>
    <property type="match status" value="1"/>
</dbReference>
<dbReference type="GO" id="GO:0006171">
    <property type="term" value="P:cAMP biosynthetic process"/>
    <property type="evidence" value="ECO:0007669"/>
    <property type="project" value="TreeGrafter"/>
</dbReference>
<protein>
    <submittedName>
        <fullName evidence="2">Adenylate cyclase-like protein</fullName>
    </submittedName>
</protein>
<evidence type="ECO:0000259" key="1">
    <source>
        <dbReference type="PROSITE" id="PS50125"/>
    </source>
</evidence>